<dbReference type="SMART" id="SM00347">
    <property type="entry name" value="HTH_MARR"/>
    <property type="match status" value="1"/>
</dbReference>
<dbReference type="GO" id="GO:0003677">
    <property type="term" value="F:DNA binding"/>
    <property type="evidence" value="ECO:0007669"/>
    <property type="project" value="UniProtKB-KW"/>
</dbReference>
<dbReference type="Gene3D" id="1.10.10.10">
    <property type="entry name" value="Winged helix-like DNA-binding domain superfamily/Winged helix DNA-binding domain"/>
    <property type="match status" value="1"/>
</dbReference>
<reference evidence="5 6" key="1">
    <citation type="submission" date="2020-02" db="EMBL/GenBank/DDBJ databases">
        <title>Tigecycline-resistant Acinetobacter species from pigs and migratory birds.</title>
        <authorList>
            <person name="Chen C."/>
            <person name="Sun J."/>
            <person name="Liao X.-P."/>
            <person name="Liu Y.-H."/>
        </authorList>
    </citation>
    <scope>NUCLEOTIDE SEQUENCE [LARGE SCALE GENOMIC DNA]</scope>
    <source>
        <strain evidence="5 6">YH12207_T</strain>
    </source>
</reference>
<dbReference type="PANTHER" id="PTHR42756">
    <property type="entry name" value="TRANSCRIPTIONAL REGULATOR, MARR"/>
    <property type="match status" value="1"/>
</dbReference>
<dbReference type="OrthoDB" id="8588347at2"/>
<dbReference type="InterPro" id="IPR012712">
    <property type="entry name" value="HpaR/FarR"/>
</dbReference>
<dbReference type="InterPro" id="IPR036388">
    <property type="entry name" value="WH-like_DNA-bd_sf"/>
</dbReference>
<dbReference type="Pfam" id="PF01047">
    <property type="entry name" value="MarR"/>
    <property type="match status" value="1"/>
</dbReference>
<dbReference type="PROSITE" id="PS50995">
    <property type="entry name" value="HTH_MARR_2"/>
    <property type="match status" value="1"/>
</dbReference>
<evidence type="ECO:0000256" key="1">
    <source>
        <dbReference type="ARBA" id="ARBA00023015"/>
    </source>
</evidence>
<proteinExistence type="predicted"/>
<evidence type="ECO:0000259" key="4">
    <source>
        <dbReference type="PROSITE" id="PS50995"/>
    </source>
</evidence>
<protein>
    <submittedName>
        <fullName evidence="5">Homoprotocatechuate degradation operon regulator HpaR</fullName>
    </submittedName>
</protein>
<dbReference type="Proteomes" id="UP000593966">
    <property type="component" value="Chromosome"/>
</dbReference>
<keyword evidence="6" id="KW-1185">Reference proteome</keyword>
<dbReference type="InterPro" id="IPR036390">
    <property type="entry name" value="WH_DNA-bd_sf"/>
</dbReference>
<gene>
    <name evidence="5" type="primary">hpaR</name>
    <name evidence="5" type="ORF">G0028_12555</name>
</gene>
<evidence type="ECO:0000313" key="6">
    <source>
        <dbReference type="Proteomes" id="UP000593966"/>
    </source>
</evidence>
<keyword evidence="3" id="KW-0804">Transcription</keyword>
<evidence type="ECO:0000256" key="3">
    <source>
        <dbReference type="ARBA" id="ARBA00023163"/>
    </source>
</evidence>
<feature type="domain" description="HTH marR-type" evidence="4">
    <location>
        <begin position="5"/>
        <end position="137"/>
    </location>
</feature>
<evidence type="ECO:0000313" key="5">
    <source>
        <dbReference type="EMBL" id="QOW46658.1"/>
    </source>
</evidence>
<accession>A0A4Q4GYW3</accession>
<keyword evidence="2" id="KW-0238">DNA-binding</keyword>
<keyword evidence="1" id="KW-0805">Transcription regulation</keyword>
<organism evidence="5 6">
    <name type="scientific">Acinetobacter piscicola</name>
    <dbReference type="NCBI Taxonomy" id="2006115"/>
    <lineage>
        <taxon>Bacteria</taxon>
        <taxon>Pseudomonadati</taxon>
        <taxon>Pseudomonadota</taxon>
        <taxon>Gammaproteobacteria</taxon>
        <taxon>Moraxellales</taxon>
        <taxon>Moraxellaceae</taxon>
        <taxon>Acinetobacter</taxon>
    </lineage>
</organism>
<evidence type="ECO:0000256" key="2">
    <source>
        <dbReference type="ARBA" id="ARBA00023125"/>
    </source>
</evidence>
<dbReference type="AlphaFoldDB" id="A0A4Q4GYW3"/>
<name>A0A4Q4GYW3_9GAMM</name>
<dbReference type="RefSeq" id="WP_130073095.1">
    <property type="nucleotide sequence ID" value="NZ_CP048659.1"/>
</dbReference>
<dbReference type="EMBL" id="CP048659">
    <property type="protein sequence ID" value="QOW46658.1"/>
    <property type="molecule type" value="Genomic_DNA"/>
</dbReference>
<dbReference type="GO" id="GO:0045892">
    <property type="term" value="P:negative regulation of DNA-templated transcription"/>
    <property type="evidence" value="ECO:0007669"/>
    <property type="project" value="InterPro"/>
</dbReference>
<dbReference type="InterPro" id="IPR000835">
    <property type="entry name" value="HTH_MarR-typ"/>
</dbReference>
<dbReference type="GO" id="GO:0003700">
    <property type="term" value="F:DNA-binding transcription factor activity"/>
    <property type="evidence" value="ECO:0007669"/>
    <property type="project" value="InterPro"/>
</dbReference>
<dbReference type="NCBIfam" id="TIGR02337">
    <property type="entry name" value="HpaR"/>
    <property type="match status" value="1"/>
</dbReference>
<dbReference type="PANTHER" id="PTHR42756:SF1">
    <property type="entry name" value="TRANSCRIPTIONAL REPRESSOR OF EMRAB OPERON"/>
    <property type="match status" value="1"/>
</dbReference>
<dbReference type="SUPFAM" id="SSF46785">
    <property type="entry name" value="Winged helix' DNA-binding domain"/>
    <property type="match status" value="1"/>
</dbReference>
<sequence length="142" mass="16376">MKKIRPSLTLALLQAREAAMSHFRPALNERGLTEQQWRIIRILYQYGTLESNQLAELACILKPSLTGILNRMIEQGNIQKDKDIHDQRINLISLTDAGKECFELQATKMEASYKNIQEQFGPEKMQQLMELLNDLSKIKMNS</sequence>